<feature type="region of interest" description="Disordered" evidence="1">
    <location>
        <begin position="28"/>
        <end position="48"/>
    </location>
</feature>
<feature type="region of interest" description="Disordered" evidence="1">
    <location>
        <begin position="94"/>
        <end position="113"/>
    </location>
</feature>
<sequence length="113" mass="12403">MTKVLTTPGIPRRSPIQVLTGPEVAYLPRSNEIGSTQPGGQPSKYKPAPRLLDFRDRTRSGLLNLAVTHPSTNRARDCLTSEIEREQVCSTWYGPPGIPRRSPIQVLTGPEVA</sequence>
<evidence type="ECO:0000313" key="2">
    <source>
        <dbReference type="EMBL" id="CAK8696377.1"/>
    </source>
</evidence>
<name>A0ABP0GZ41_CLALP</name>
<evidence type="ECO:0000256" key="1">
    <source>
        <dbReference type="SAM" id="MobiDB-lite"/>
    </source>
</evidence>
<dbReference type="Proteomes" id="UP001642483">
    <property type="component" value="Unassembled WGS sequence"/>
</dbReference>
<reference evidence="3 4" key="1">
    <citation type="submission" date="2024-02" db="EMBL/GenBank/DDBJ databases">
        <authorList>
            <person name="Daric V."/>
            <person name="Darras S."/>
        </authorList>
    </citation>
    <scope>NUCLEOTIDE SEQUENCE [LARGE SCALE GENOMIC DNA]</scope>
</reference>
<gene>
    <name evidence="2" type="ORF">CVLEPA_LOCUS29534</name>
    <name evidence="3" type="ORF">CVLEPA_LOCUS29535</name>
</gene>
<accession>A0ABP0GZ41</accession>
<dbReference type="EMBL" id="CAWYQH010000152">
    <property type="protein sequence ID" value="CAK8696377.1"/>
    <property type="molecule type" value="Genomic_DNA"/>
</dbReference>
<protein>
    <submittedName>
        <fullName evidence="3">Uncharacterized protein</fullName>
    </submittedName>
</protein>
<dbReference type="EMBL" id="CAWYQH010000152">
    <property type="protein sequence ID" value="CAK8696378.1"/>
    <property type="molecule type" value="Genomic_DNA"/>
</dbReference>
<evidence type="ECO:0000313" key="4">
    <source>
        <dbReference type="Proteomes" id="UP001642483"/>
    </source>
</evidence>
<keyword evidence="4" id="KW-1185">Reference proteome</keyword>
<evidence type="ECO:0000313" key="3">
    <source>
        <dbReference type="EMBL" id="CAK8696378.1"/>
    </source>
</evidence>
<organism evidence="3 4">
    <name type="scientific">Clavelina lepadiformis</name>
    <name type="common">Light-bulb sea squirt</name>
    <name type="synonym">Ascidia lepadiformis</name>
    <dbReference type="NCBI Taxonomy" id="159417"/>
    <lineage>
        <taxon>Eukaryota</taxon>
        <taxon>Metazoa</taxon>
        <taxon>Chordata</taxon>
        <taxon>Tunicata</taxon>
        <taxon>Ascidiacea</taxon>
        <taxon>Aplousobranchia</taxon>
        <taxon>Clavelinidae</taxon>
        <taxon>Clavelina</taxon>
    </lineage>
</organism>
<proteinExistence type="predicted"/>
<comment type="caution">
    <text evidence="3">The sequence shown here is derived from an EMBL/GenBank/DDBJ whole genome shotgun (WGS) entry which is preliminary data.</text>
</comment>